<dbReference type="PANTHER" id="PTHR30153">
    <property type="entry name" value="REPLICATIVE DNA HELICASE DNAB"/>
    <property type="match status" value="1"/>
</dbReference>
<dbReference type="GO" id="GO:0006260">
    <property type="term" value="P:DNA replication"/>
    <property type="evidence" value="ECO:0007669"/>
    <property type="project" value="InterPro"/>
</dbReference>
<evidence type="ECO:0000259" key="1">
    <source>
        <dbReference type="PROSITE" id="PS51199"/>
    </source>
</evidence>
<feature type="domain" description="SF4 helicase" evidence="1">
    <location>
        <begin position="153"/>
        <end position="416"/>
    </location>
</feature>
<dbReference type="GO" id="GO:0003678">
    <property type="term" value="F:DNA helicase activity"/>
    <property type="evidence" value="ECO:0007669"/>
    <property type="project" value="InterPro"/>
</dbReference>
<gene>
    <name evidence="2" type="ORF">3S17_1</name>
</gene>
<dbReference type="SUPFAM" id="SSF52540">
    <property type="entry name" value="P-loop containing nucleoside triphosphate hydrolases"/>
    <property type="match status" value="1"/>
</dbReference>
<dbReference type="PROSITE" id="PS51199">
    <property type="entry name" value="SF4_HELICASE"/>
    <property type="match status" value="1"/>
</dbReference>
<dbReference type="GO" id="GO:0005524">
    <property type="term" value="F:ATP binding"/>
    <property type="evidence" value="ECO:0007669"/>
    <property type="project" value="InterPro"/>
</dbReference>
<organism evidence="2">
    <name type="scientific">uncultured Caudovirales phage</name>
    <dbReference type="NCBI Taxonomy" id="2100421"/>
    <lineage>
        <taxon>Viruses</taxon>
        <taxon>Duplodnaviria</taxon>
        <taxon>Heunggongvirae</taxon>
        <taxon>Uroviricota</taxon>
        <taxon>Caudoviricetes</taxon>
        <taxon>Peduoviridae</taxon>
        <taxon>Maltschvirus</taxon>
        <taxon>Maltschvirus maltsch</taxon>
    </lineage>
</organism>
<evidence type="ECO:0000313" key="2">
    <source>
        <dbReference type="EMBL" id="ASN72644.1"/>
    </source>
</evidence>
<reference evidence="2" key="1">
    <citation type="submission" date="2017-06" db="EMBL/GenBank/DDBJ databases">
        <title>Novel phages from South African skin metaviromes.</title>
        <authorList>
            <person name="van Zyl L.J."/>
            <person name="Abrahams Y."/>
            <person name="Stander E.A."/>
            <person name="Kirby B.M."/>
            <person name="Clavaud C."/>
            <person name="Farcet C."/>
            <person name="Breton L."/>
            <person name="Trindade M.I."/>
        </authorList>
    </citation>
    <scope>NUCLEOTIDE SEQUENCE</scope>
</reference>
<dbReference type="Pfam" id="PF03796">
    <property type="entry name" value="DnaB_C"/>
    <property type="match status" value="1"/>
</dbReference>
<dbReference type="InterPro" id="IPR027417">
    <property type="entry name" value="P-loop_NTPase"/>
</dbReference>
<proteinExistence type="predicted"/>
<sequence length="416" mass="47508">MMSIDVLSTEESIISNLMRNPELLSKFRLKPEMFTDEKLRVFIEYALEQGKVDVNQIYFKSRDDNEFISTDRLGRLYNSDGTDKAFFMDDQLNLLQEYVLSQAREKLTEYQSMPSKENFNYLVEELEKLKGMTIKKADATDSFLAEVVENILSDEPKQFIKTGIASIDNKIIGFEPGQLNVLGARPSLGKTSLALTMMWNIAQRGYPTTFFSLETGGNNIVERLVATITNIPLSKIKQGNGLNDDEISSVMSAIDQIKKCNSLKIEDQAQMTPQDVREVASQKTDKPHVIFIDYLTLMQSDVPQRDRRLEVEKISRDLKIIAKETGCIIIALSQLSRGVESRSDKRPMMSDLREAGGIEQDANMIFFLYRDDYYDQDQQDNITGKSEIEFIISKNKDGETGVAHLDFYKKTQRFYG</sequence>
<dbReference type="InterPro" id="IPR007694">
    <property type="entry name" value="DNA_helicase_DnaB-like_C"/>
</dbReference>
<dbReference type="PANTHER" id="PTHR30153:SF2">
    <property type="entry name" value="REPLICATIVE DNA HELICASE"/>
    <property type="match status" value="1"/>
</dbReference>
<accession>A0A2H4JBL8</accession>
<protein>
    <recommendedName>
        <fullName evidence="1">SF4 helicase domain-containing protein</fullName>
    </recommendedName>
</protein>
<dbReference type="EMBL" id="MF417965">
    <property type="protein sequence ID" value="ASN72644.1"/>
    <property type="molecule type" value="Genomic_DNA"/>
</dbReference>
<dbReference type="Gene3D" id="3.40.50.300">
    <property type="entry name" value="P-loop containing nucleotide triphosphate hydrolases"/>
    <property type="match status" value="1"/>
</dbReference>
<name>A0A2H4JBL8_9CAUD</name>